<comment type="caution">
    <text evidence="3">The sequence shown here is derived from an EMBL/GenBank/DDBJ whole genome shotgun (WGS) entry which is preliminary data.</text>
</comment>
<accession>A0A2N3YFL0</accession>
<proteinExistence type="predicted"/>
<evidence type="ECO:0000313" key="3">
    <source>
        <dbReference type="EMBL" id="PKW25609.1"/>
    </source>
</evidence>
<name>A0A2N3YFL0_9MICO</name>
<dbReference type="Pfam" id="PF00144">
    <property type="entry name" value="Beta-lactamase"/>
    <property type="match status" value="1"/>
</dbReference>
<dbReference type="InterPro" id="IPR012338">
    <property type="entry name" value="Beta-lactam/transpept-like"/>
</dbReference>
<organism evidence="3 4">
    <name type="scientific">Phycicoccus duodecadis</name>
    <dbReference type="NCBI Taxonomy" id="173053"/>
    <lineage>
        <taxon>Bacteria</taxon>
        <taxon>Bacillati</taxon>
        <taxon>Actinomycetota</taxon>
        <taxon>Actinomycetes</taxon>
        <taxon>Micrococcales</taxon>
        <taxon>Intrasporangiaceae</taxon>
        <taxon>Phycicoccus</taxon>
    </lineage>
</organism>
<gene>
    <name evidence="3" type="ORF">ATL31_0406</name>
</gene>
<evidence type="ECO:0000259" key="2">
    <source>
        <dbReference type="Pfam" id="PF00144"/>
    </source>
</evidence>
<dbReference type="PANTHER" id="PTHR43283">
    <property type="entry name" value="BETA-LACTAMASE-RELATED"/>
    <property type="match status" value="1"/>
</dbReference>
<reference evidence="3 4" key="1">
    <citation type="submission" date="2017-12" db="EMBL/GenBank/DDBJ databases">
        <title>Sequencing the genomes of 1000 Actinobacteria strains.</title>
        <authorList>
            <person name="Klenk H.-P."/>
        </authorList>
    </citation>
    <scope>NUCLEOTIDE SEQUENCE [LARGE SCALE GENOMIC DNA]</scope>
    <source>
        <strain evidence="3 4">DSM 12806</strain>
    </source>
</reference>
<evidence type="ECO:0000313" key="4">
    <source>
        <dbReference type="Proteomes" id="UP000233781"/>
    </source>
</evidence>
<keyword evidence="4" id="KW-1185">Reference proteome</keyword>
<sequence length="475" mass="50983">MSPATPPSGPLLPPSTPEDQGVPSAALLALVRRWEDRGLEPHSVTVLRHGHTVAEGWWAPYHRDGVQLMYSVSKTFTACAVGFGVAEGLLRLDERVVDLFPESAHRAGPRAAALTLHDLLAMRTGHRVDTLTWREHSPAQFPDVFLATEPEEEPGWFVYNNGATLMAALAVQRRSGQRLLDYLRPRLLEPLGLDHAAWSAEDGVDLGYSGLHVPTAALARLGELVLRDGRWQGRRVLPAGWVATMTALHTDTSVHPGEVEWQQGYGYQMWRCRHGAVRADGAYGQVSVVVPEAELVVALTGCTERTQETLDAIWEELLPHLAGAPLPPAPAAHAALTEALAAASLPAPSGAPQPSGPTPADGPWSYAHTPTEEVPLLERVEVAPAAGGHGWTLRLTEGEDALEVPCGADGWPQTTTSGPWTASGGWSAPGVFEARVVAVQTPHVLHLRCADGVATTTWNGLPLNRPVLRRLRAPA</sequence>
<dbReference type="RefSeq" id="WP_101394302.1">
    <property type="nucleotide sequence ID" value="NZ_PJNE01000001.1"/>
</dbReference>
<feature type="compositionally biased region" description="Pro residues" evidence="1">
    <location>
        <begin position="1"/>
        <end position="16"/>
    </location>
</feature>
<dbReference type="Proteomes" id="UP000233781">
    <property type="component" value="Unassembled WGS sequence"/>
</dbReference>
<feature type="region of interest" description="Disordered" evidence="1">
    <location>
        <begin position="1"/>
        <end position="21"/>
    </location>
</feature>
<protein>
    <submittedName>
        <fullName evidence="3">CubicO group peptidase (Beta-lactamase class C family)</fullName>
    </submittedName>
</protein>
<dbReference type="EMBL" id="PJNE01000001">
    <property type="protein sequence ID" value="PKW25609.1"/>
    <property type="molecule type" value="Genomic_DNA"/>
</dbReference>
<dbReference type="Gene3D" id="3.40.710.10">
    <property type="entry name" value="DD-peptidase/beta-lactamase superfamily"/>
    <property type="match status" value="1"/>
</dbReference>
<dbReference type="PANTHER" id="PTHR43283:SF7">
    <property type="entry name" value="BETA-LACTAMASE-RELATED DOMAIN-CONTAINING PROTEIN"/>
    <property type="match status" value="1"/>
</dbReference>
<dbReference type="AlphaFoldDB" id="A0A2N3YFL0"/>
<dbReference type="SUPFAM" id="SSF56601">
    <property type="entry name" value="beta-lactamase/transpeptidase-like"/>
    <property type="match status" value="1"/>
</dbReference>
<evidence type="ECO:0000256" key="1">
    <source>
        <dbReference type="SAM" id="MobiDB-lite"/>
    </source>
</evidence>
<feature type="region of interest" description="Disordered" evidence="1">
    <location>
        <begin position="345"/>
        <end position="368"/>
    </location>
</feature>
<dbReference type="OrthoDB" id="9773047at2"/>
<feature type="domain" description="Beta-lactamase-related" evidence="2">
    <location>
        <begin position="40"/>
        <end position="299"/>
    </location>
</feature>
<dbReference type="InterPro" id="IPR001466">
    <property type="entry name" value="Beta-lactam-related"/>
</dbReference>
<dbReference type="InterPro" id="IPR050789">
    <property type="entry name" value="Diverse_Enzym_Activities"/>
</dbReference>